<gene>
    <name evidence="13" type="ORF">ACH50_04160</name>
</gene>
<name>A0A0J8VRC3_9ENTR</name>
<comment type="function">
    <text evidence="1">Part of the ABC transporter FtsEX involved in cellular division. Important for assembly or stability of the septal ring.</text>
</comment>
<keyword evidence="10" id="KW-0029">Amino-acid transport</keyword>
<proteinExistence type="inferred from homology"/>
<dbReference type="InterPro" id="IPR003593">
    <property type="entry name" value="AAA+_ATPase"/>
</dbReference>
<dbReference type="PROSITE" id="PS50893">
    <property type="entry name" value="ABC_TRANSPORTER_2"/>
    <property type="match status" value="1"/>
</dbReference>
<sequence>MSQPIIRFNAVSKTFTRKGESFLALDNVNLTINQGDIFGVIGASGAGKSTLLRLINHLEAPTQGDVLINDLSLQGISKKQLNQVKKDIGMIFQHFNLLNSRTVFHNVAIPLILQGRDKAFIRERVSELLAFVNLSDKAESYTDELSGGQKQRVGIARALATNPSILLCDEATSALDPHTTVQILLLLQEINRRYGITIVLITHEMSVVQKICHKVAVMAQGQVVEQGSVLDLFGQPKEAVTASFVQSVIHDRLPEQTVARIRQQSQSRAVRLEFVGQTAQQPIVNRLIREYPVEVNILFANMSEIQSTILGFMIVQIGGETADIDAAIRYLHDAGVKISDV</sequence>
<feature type="domain" description="ABC transporter" evidence="12">
    <location>
        <begin position="6"/>
        <end position="245"/>
    </location>
</feature>
<dbReference type="FunFam" id="3.40.50.300:FF:000056">
    <property type="entry name" value="Cell division ATP-binding protein FtsE"/>
    <property type="match status" value="1"/>
</dbReference>
<comment type="caution">
    <text evidence="13">The sequence shown here is derived from an EMBL/GenBank/DDBJ whole genome shotgun (WGS) entry which is preliminary data.</text>
</comment>
<evidence type="ECO:0000256" key="4">
    <source>
        <dbReference type="ARBA" id="ARBA00020019"/>
    </source>
</evidence>
<protein>
    <recommendedName>
        <fullName evidence="4">Cell division ATP-binding protein FtsE</fullName>
    </recommendedName>
</protein>
<keyword evidence="7" id="KW-0547">Nucleotide-binding</keyword>
<evidence type="ECO:0000259" key="12">
    <source>
        <dbReference type="PROSITE" id="PS50893"/>
    </source>
</evidence>
<dbReference type="GO" id="GO:0016887">
    <property type="term" value="F:ATP hydrolysis activity"/>
    <property type="evidence" value="ECO:0007669"/>
    <property type="project" value="InterPro"/>
</dbReference>
<dbReference type="OrthoDB" id="9802264at2"/>
<keyword evidence="8 13" id="KW-0067">ATP-binding</keyword>
<evidence type="ECO:0000256" key="3">
    <source>
        <dbReference type="ARBA" id="ARBA00005417"/>
    </source>
</evidence>
<dbReference type="Pfam" id="PF09383">
    <property type="entry name" value="NIL"/>
    <property type="match status" value="1"/>
</dbReference>
<evidence type="ECO:0000256" key="7">
    <source>
        <dbReference type="ARBA" id="ARBA00022741"/>
    </source>
</evidence>
<dbReference type="InterPro" id="IPR003439">
    <property type="entry name" value="ABC_transporter-like_ATP-bd"/>
</dbReference>
<dbReference type="EMBL" id="LFEJ01000004">
    <property type="protein sequence ID" value="KMV36038.1"/>
    <property type="molecule type" value="Genomic_DNA"/>
</dbReference>
<dbReference type="SUPFAM" id="SSF52540">
    <property type="entry name" value="P-loop containing nucleoside triphosphate hydrolases"/>
    <property type="match status" value="1"/>
</dbReference>
<dbReference type="InterPro" id="IPR045865">
    <property type="entry name" value="ACT-like_dom_sf"/>
</dbReference>
<reference evidence="13 14" key="1">
    <citation type="submission" date="2015-06" db="EMBL/GenBank/DDBJ databases">
        <title>Genome sequencing of Cronobacter sp. strain DJ34 isolated from petroleum contaminated sludge of Duliajan Oil Fields, Assam, India.</title>
        <authorList>
            <person name="Pal S."/>
            <person name="Banerjee T.D."/>
            <person name="Roy A."/>
            <person name="Sar P."/>
            <person name="Kazy S.K."/>
        </authorList>
    </citation>
    <scope>NUCLEOTIDE SEQUENCE [LARGE SCALE GENOMIC DNA]</scope>
    <source>
        <strain evidence="13 14">DJ34</strain>
    </source>
</reference>
<dbReference type="STRING" id="1121863.GCA_000621185_04181"/>
<dbReference type="Proteomes" id="UP000037315">
    <property type="component" value="Unassembled WGS sequence"/>
</dbReference>
<organism evidence="13 14">
    <name type="scientific">Franconibacter pulveris</name>
    <dbReference type="NCBI Taxonomy" id="435910"/>
    <lineage>
        <taxon>Bacteria</taxon>
        <taxon>Pseudomonadati</taxon>
        <taxon>Pseudomonadota</taxon>
        <taxon>Gammaproteobacteria</taxon>
        <taxon>Enterobacterales</taxon>
        <taxon>Enterobacteriaceae</taxon>
        <taxon>Franconibacter</taxon>
    </lineage>
</organism>
<evidence type="ECO:0000256" key="5">
    <source>
        <dbReference type="ARBA" id="ARBA00022448"/>
    </source>
</evidence>
<evidence type="ECO:0000256" key="6">
    <source>
        <dbReference type="ARBA" id="ARBA00022475"/>
    </source>
</evidence>
<evidence type="ECO:0000256" key="11">
    <source>
        <dbReference type="ARBA" id="ARBA00023136"/>
    </source>
</evidence>
<dbReference type="InterPro" id="IPR050086">
    <property type="entry name" value="MetN_ABC_transporter-like"/>
</dbReference>
<dbReference type="SUPFAM" id="SSF55021">
    <property type="entry name" value="ACT-like"/>
    <property type="match status" value="1"/>
</dbReference>
<dbReference type="InterPro" id="IPR027417">
    <property type="entry name" value="P-loop_NTPase"/>
</dbReference>
<dbReference type="Gene3D" id="3.40.50.300">
    <property type="entry name" value="P-loop containing nucleotide triphosphate hydrolases"/>
    <property type="match status" value="1"/>
</dbReference>
<dbReference type="InterPro" id="IPR041701">
    <property type="entry name" value="MetN_ABC"/>
</dbReference>
<evidence type="ECO:0000256" key="1">
    <source>
        <dbReference type="ARBA" id="ARBA00002579"/>
    </source>
</evidence>
<dbReference type="InterPro" id="IPR018449">
    <property type="entry name" value="NIL_domain"/>
</dbReference>
<dbReference type="PROSITE" id="PS00211">
    <property type="entry name" value="ABC_TRANSPORTER_1"/>
    <property type="match status" value="1"/>
</dbReference>
<dbReference type="Pfam" id="PF00005">
    <property type="entry name" value="ABC_tran"/>
    <property type="match status" value="1"/>
</dbReference>
<dbReference type="GO" id="GO:0006865">
    <property type="term" value="P:amino acid transport"/>
    <property type="evidence" value="ECO:0007669"/>
    <property type="project" value="UniProtKB-KW"/>
</dbReference>
<dbReference type="SMART" id="SM00930">
    <property type="entry name" value="NIL"/>
    <property type="match status" value="1"/>
</dbReference>
<evidence type="ECO:0000256" key="2">
    <source>
        <dbReference type="ARBA" id="ARBA00004417"/>
    </source>
</evidence>
<dbReference type="InterPro" id="IPR017871">
    <property type="entry name" value="ABC_transporter-like_CS"/>
</dbReference>
<accession>A0A0J8VRC3</accession>
<keyword evidence="14" id="KW-1185">Reference proteome</keyword>
<keyword evidence="6" id="KW-1003">Cell membrane</keyword>
<dbReference type="CDD" id="cd03258">
    <property type="entry name" value="ABC_MetN_methionine_transporter"/>
    <property type="match status" value="1"/>
</dbReference>
<keyword evidence="11" id="KW-0472">Membrane</keyword>
<comment type="similarity">
    <text evidence="3">Belongs to the ABC transporter superfamily.</text>
</comment>
<evidence type="ECO:0000313" key="13">
    <source>
        <dbReference type="EMBL" id="KMV36038.1"/>
    </source>
</evidence>
<comment type="subcellular location">
    <subcellularLocation>
        <location evidence="2">Cell inner membrane</location>
        <topology evidence="2">Peripheral membrane protein</topology>
    </subcellularLocation>
</comment>
<dbReference type="GO" id="GO:0005886">
    <property type="term" value="C:plasma membrane"/>
    <property type="evidence" value="ECO:0007669"/>
    <property type="project" value="UniProtKB-SubCell"/>
</dbReference>
<dbReference type="PANTHER" id="PTHR43166">
    <property type="entry name" value="AMINO ACID IMPORT ATP-BINDING PROTEIN"/>
    <property type="match status" value="1"/>
</dbReference>
<evidence type="ECO:0000256" key="8">
    <source>
        <dbReference type="ARBA" id="ARBA00022840"/>
    </source>
</evidence>
<keyword evidence="9" id="KW-1278">Translocase</keyword>
<dbReference type="PATRIC" id="fig|1656095.3.peg.2929"/>
<dbReference type="Gene3D" id="3.30.70.260">
    <property type="match status" value="1"/>
</dbReference>
<dbReference type="PANTHER" id="PTHR43166:SF30">
    <property type="entry name" value="METHIONINE IMPORT ATP-BINDING PROTEIN METN"/>
    <property type="match status" value="1"/>
</dbReference>
<keyword evidence="5" id="KW-0813">Transport</keyword>
<evidence type="ECO:0000256" key="10">
    <source>
        <dbReference type="ARBA" id="ARBA00022970"/>
    </source>
</evidence>
<evidence type="ECO:0000256" key="9">
    <source>
        <dbReference type="ARBA" id="ARBA00022967"/>
    </source>
</evidence>
<dbReference type="GO" id="GO:0005524">
    <property type="term" value="F:ATP binding"/>
    <property type="evidence" value="ECO:0007669"/>
    <property type="project" value="UniProtKB-KW"/>
</dbReference>
<evidence type="ECO:0000313" key="14">
    <source>
        <dbReference type="Proteomes" id="UP000037315"/>
    </source>
</evidence>
<dbReference type="SMART" id="SM00382">
    <property type="entry name" value="AAA"/>
    <property type="match status" value="1"/>
</dbReference>
<dbReference type="AlphaFoldDB" id="A0A0J8VRC3"/>